<keyword evidence="3 8" id="KW-0444">Lipid biosynthesis</keyword>
<feature type="domain" description="Lipoyl-binding" evidence="9">
    <location>
        <begin position="70"/>
        <end position="153"/>
    </location>
</feature>
<evidence type="ECO:0000313" key="10">
    <source>
        <dbReference type="EMBL" id="ADZ84745.1"/>
    </source>
</evidence>
<evidence type="ECO:0000256" key="3">
    <source>
        <dbReference type="ARBA" id="ARBA00022516"/>
    </source>
</evidence>
<dbReference type="RefSeq" id="WP_013658024.1">
    <property type="nucleotide sequence ID" value="NC_015275.1"/>
</dbReference>
<comment type="function">
    <text evidence="8">This protein is a component of the acetyl coenzyme A carboxylase complex; first, biotin carboxylase catalyzes the carboxylation of the carrier protein and then the transcarboxylase transfers the carboxyl group to form malonyl-CoA.</text>
</comment>
<protein>
    <recommendedName>
        <fullName evidence="2 8">Biotin carboxyl carrier protein of acetyl-CoA carboxylase</fullName>
    </recommendedName>
</protein>
<dbReference type="PANTHER" id="PTHR45266">
    <property type="entry name" value="OXALOACETATE DECARBOXYLASE ALPHA CHAIN"/>
    <property type="match status" value="1"/>
</dbReference>
<dbReference type="PROSITE" id="PS50968">
    <property type="entry name" value="BIOTINYL_LIPOYL"/>
    <property type="match status" value="1"/>
</dbReference>
<evidence type="ECO:0000256" key="6">
    <source>
        <dbReference type="ARBA" id="ARBA00023160"/>
    </source>
</evidence>
<dbReference type="CDD" id="cd06850">
    <property type="entry name" value="biotinyl_domain"/>
    <property type="match status" value="1"/>
</dbReference>
<keyword evidence="6 8" id="KW-0275">Fatty acid biosynthesis</keyword>
<dbReference type="STRING" id="642492.Clole_3049"/>
<dbReference type="GO" id="GO:0003989">
    <property type="term" value="F:acetyl-CoA carboxylase activity"/>
    <property type="evidence" value="ECO:0007669"/>
    <property type="project" value="InterPro"/>
</dbReference>
<organism evidence="10 11">
    <name type="scientific">Cellulosilyticum lentocellum (strain ATCC 49066 / DSM 5427 / NCIMB 11756 / RHM5)</name>
    <name type="common">Clostridium lentocellum</name>
    <dbReference type="NCBI Taxonomy" id="642492"/>
    <lineage>
        <taxon>Bacteria</taxon>
        <taxon>Bacillati</taxon>
        <taxon>Bacillota</taxon>
        <taxon>Clostridia</taxon>
        <taxon>Lachnospirales</taxon>
        <taxon>Cellulosilyticaceae</taxon>
        <taxon>Cellulosilyticum</taxon>
    </lineage>
</organism>
<evidence type="ECO:0000256" key="1">
    <source>
        <dbReference type="ARBA" id="ARBA00005194"/>
    </source>
</evidence>
<dbReference type="GO" id="GO:0009317">
    <property type="term" value="C:acetyl-CoA carboxylase complex"/>
    <property type="evidence" value="ECO:0007669"/>
    <property type="project" value="InterPro"/>
</dbReference>
<keyword evidence="5 8" id="KW-0443">Lipid metabolism</keyword>
<keyword evidence="7 8" id="KW-0092">Biotin</keyword>
<dbReference type="eggNOG" id="COG0511">
    <property type="taxonomic scope" value="Bacteria"/>
</dbReference>
<dbReference type="InterPro" id="IPR001249">
    <property type="entry name" value="AcCoA_biotinCC"/>
</dbReference>
<dbReference type="GO" id="GO:0006633">
    <property type="term" value="P:fatty acid biosynthetic process"/>
    <property type="evidence" value="ECO:0007669"/>
    <property type="project" value="UniProtKB-UniPathway"/>
</dbReference>
<dbReference type="HOGENOM" id="CLU_016733_3_0_9"/>
<evidence type="ECO:0000256" key="7">
    <source>
        <dbReference type="ARBA" id="ARBA00023267"/>
    </source>
</evidence>
<dbReference type="Gene3D" id="2.40.50.100">
    <property type="match status" value="1"/>
</dbReference>
<dbReference type="Pfam" id="PF00364">
    <property type="entry name" value="Biotin_lipoyl"/>
    <property type="match status" value="1"/>
</dbReference>
<dbReference type="FunFam" id="2.40.50.100:FF:000003">
    <property type="entry name" value="Acetyl-CoA carboxylase biotin carboxyl carrier protein"/>
    <property type="match status" value="1"/>
</dbReference>
<dbReference type="PANTHER" id="PTHR45266:SF3">
    <property type="entry name" value="OXALOACETATE DECARBOXYLASE ALPHA CHAIN"/>
    <property type="match status" value="1"/>
</dbReference>
<dbReference type="Proteomes" id="UP000008467">
    <property type="component" value="Chromosome"/>
</dbReference>
<reference evidence="10 11" key="1">
    <citation type="journal article" date="2011" name="J. Bacteriol.">
        <title>Complete genome sequence of the cellulose-degrading bacterium Cellulosilyticum lentocellum.</title>
        <authorList>
            <consortium name="US DOE Joint Genome Institute"/>
            <person name="Miller D.A."/>
            <person name="Suen G."/>
            <person name="Bruce D."/>
            <person name="Copeland A."/>
            <person name="Cheng J.F."/>
            <person name="Detter C."/>
            <person name="Goodwin L.A."/>
            <person name="Han C.S."/>
            <person name="Hauser L.J."/>
            <person name="Land M.L."/>
            <person name="Lapidus A."/>
            <person name="Lucas S."/>
            <person name="Meincke L."/>
            <person name="Pitluck S."/>
            <person name="Tapia R."/>
            <person name="Teshima H."/>
            <person name="Woyke T."/>
            <person name="Fox B.G."/>
            <person name="Angert E.R."/>
            <person name="Currie C.R."/>
        </authorList>
    </citation>
    <scope>NUCLEOTIDE SEQUENCE [LARGE SCALE GENOMIC DNA]</scope>
    <source>
        <strain evidence="11">ATCC 49066 / DSM 5427 / NCIMB 11756 / RHM5</strain>
    </source>
</reference>
<dbReference type="InterPro" id="IPR050709">
    <property type="entry name" value="Biotin_Carboxyl_Carrier/Decarb"/>
</dbReference>
<evidence type="ECO:0000259" key="9">
    <source>
        <dbReference type="PROSITE" id="PS50968"/>
    </source>
</evidence>
<dbReference type="KEGG" id="cle:Clole_3049"/>
<evidence type="ECO:0000256" key="2">
    <source>
        <dbReference type="ARBA" id="ARBA00017562"/>
    </source>
</evidence>
<dbReference type="AlphaFoldDB" id="F2JNG9"/>
<evidence type="ECO:0000256" key="4">
    <source>
        <dbReference type="ARBA" id="ARBA00022832"/>
    </source>
</evidence>
<evidence type="ECO:0000256" key="5">
    <source>
        <dbReference type="ARBA" id="ARBA00023098"/>
    </source>
</evidence>
<dbReference type="NCBIfam" id="TIGR00531">
    <property type="entry name" value="BCCP"/>
    <property type="match status" value="1"/>
</dbReference>
<keyword evidence="4 8" id="KW-0276">Fatty acid metabolism</keyword>
<evidence type="ECO:0000256" key="8">
    <source>
        <dbReference type="RuleBase" id="RU364072"/>
    </source>
</evidence>
<dbReference type="SUPFAM" id="SSF51230">
    <property type="entry name" value="Single hybrid motif"/>
    <property type="match status" value="1"/>
</dbReference>
<dbReference type="InterPro" id="IPR011053">
    <property type="entry name" value="Single_hybrid_motif"/>
</dbReference>
<accession>F2JNG9</accession>
<dbReference type="PROSITE" id="PS00188">
    <property type="entry name" value="BIOTIN"/>
    <property type="match status" value="1"/>
</dbReference>
<dbReference type="InterPro" id="IPR001882">
    <property type="entry name" value="Biotin_BS"/>
</dbReference>
<dbReference type="PRINTS" id="PR01071">
    <property type="entry name" value="ACOABIOTINCC"/>
</dbReference>
<gene>
    <name evidence="10" type="ordered locus">Clole_3049</name>
</gene>
<dbReference type="InterPro" id="IPR000089">
    <property type="entry name" value="Biotin_lipoyl"/>
</dbReference>
<sequence>MEIETIKELIKAFSEAELTKLSLKCEDFELKLGKEQTIYQTVMTETAPLAPSVQSPAYNNDVVMSEPKMTPAAEVPAKAITSPMVGTFYAASSPKAKPFVEVGSKVKKGDVVCVIEAMKLMNEVEAEIEGEVVEILAANESMVEFGQPLFILK</sequence>
<evidence type="ECO:0000313" key="11">
    <source>
        <dbReference type="Proteomes" id="UP000008467"/>
    </source>
</evidence>
<proteinExistence type="predicted"/>
<comment type="pathway">
    <text evidence="1 8">Lipid metabolism; fatty acid biosynthesis.</text>
</comment>
<dbReference type="EMBL" id="CP002582">
    <property type="protein sequence ID" value="ADZ84745.1"/>
    <property type="molecule type" value="Genomic_DNA"/>
</dbReference>
<dbReference type="UniPathway" id="UPA00094"/>
<name>F2JNG9_CELLD</name>
<keyword evidence="11" id="KW-1185">Reference proteome</keyword>